<evidence type="ECO:0000313" key="1">
    <source>
        <dbReference type="EMBL" id="SNT75360.1"/>
    </source>
</evidence>
<dbReference type="Gene3D" id="3.10.129.10">
    <property type="entry name" value="Hotdog Thioesterase"/>
    <property type="match status" value="1"/>
</dbReference>
<name>A0A239PYX5_9PROT</name>
<organism evidence="1 2">
    <name type="scientific">Amphiplicatus metriothermophilus</name>
    <dbReference type="NCBI Taxonomy" id="1519374"/>
    <lineage>
        <taxon>Bacteria</taxon>
        <taxon>Pseudomonadati</taxon>
        <taxon>Pseudomonadota</taxon>
        <taxon>Alphaproteobacteria</taxon>
        <taxon>Parvularculales</taxon>
        <taxon>Parvularculaceae</taxon>
        <taxon>Amphiplicatus</taxon>
    </lineage>
</organism>
<accession>A0A239PYX5</accession>
<proteinExistence type="predicted"/>
<reference evidence="1 2" key="1">
    <citation type="submission" date="2017-07" db="EMBL/GenBank/DDBJ databases">
        <authorList>
            <person name="Sun Z.S."/>
            <person name="Albrecht U."/>
            <person name="Echele G."/>
            <person name="Lee C.C."/>
        </authorList>
    </citation>
    <scope>NUCLEOTIDE SEQUENCE [LARGE SCALE GENOMIC DNA]</scope>
    <source>
        <strain evidence="1 2">CGMCC 1.12710</strain>
    </source>
</reference>
<evidence type="ECO:0008006" key="3">
    <source>
        <dbReference type="Google" id="ProtNLM"/>
    </source>
</evidence>
<protein>
    <recommendedName>
        <fullName evidence="3">Acyl-coenzyme A thioesterase PaaI, contains HGG motif</fullName>
    </recommendedName>
</protein>
<dbReference type="Proteomes" id="UP000198346">
    <property type="component" value="Unassembled WGS sequence"/>
</dbReference>
<dbReference type="RefSeq" id="WP_143266025.1">
    <property type="nucleotide sequence ID" value="NZ_FZQA01000008.1"/>
</dbReference>
<dbReference type="OrthoDB" id="5495835at2"/>
<evidence type="ECO:0000313" key="2">
    <source>
        <dbReference type="Proteomes" id="UP000198346"/>
    </source>
</evidence>
<gene>
    <name evidence="1" type="ORF">SAMN06297382_2698</name>
</gene>
<dbReference type="InterPro" id="IPR029069">
    <property type="entry name" value="HotDog_dom_sf"/>
</dbReference>
<dbReference type="AlphaFoldDB" id="A0A239PYX5"/>
<sequence>MPEGSRPAPVGAIVIEERYCGPRGSANGGYASGALAAFLDGPAEATLKAPPPLGRPLDVVASDGAVAAFDGETLIATARPAAVAVDLPAIPDAAAVDEARQAYLADPQSAIFPYCFVCGPRRPEGEGLRIFAGAIPESPINAGWWTPGADLADGDGLVRGEFLWAALDCPSAFALRRTGGLVLLGRLAAEIRRRPKPGERLLAMAWKTREEGRKQFADSALLDAHGEIIAAANALWIEVNDPQLLNRLRSENE</sequence>
<keyword evidence="2" id="KW-1185">Reference proteome</keyword>
<dbReference type="SUPFAM" id="SSF54637">
    <property type="entry name" value="Thioesterase/thiol ester dehydrase-isomerase"/>
    <property type="match status" value="1"/>
</dbReference>
<dbReference type="EMBL" id="FZQA01000008">
    <property type="protein sequence ID" value="SNT75360.1"/>
    <property type="molecule type" value="Genomic_DNA"/>
</dbReference>